<dbReference type="STRING" id="676599.ARC20_17335"/>
<gene>
    <name evidence="4" type="ORF">ARC20_17335</name>
</gene>
<feature type="domain" description="Response regulatory" evidence="3">
    <location>
        <begin position="15"/>
        <end position="133"/>
    </location>
</feature>
<dbReference type="RefSeq" id="WP_057642861.1">
    <property type="nucleotide sequence ID" value="NZ_LLXU01000015.1"/>
</dbReference>
<comment type="caution">
    <text evidence="4">The sequence shown here is derived from an EMBL/GenBank/DDBJ whole genome shotgun (WGS) entry which is preliminary data.</text>
</comment>
<dbReference type="InterPro" id="IPR001789">
    <property type="entry name" value="Sig_transdc_resp-reg_receiver"/>
</dbReference>
<dbReference type="Pfam" id="PF00072">
    <property type="entry name" value="Response_reg"/>
    <property type="match status" value="2"/>
</dbReference>
<dbReference type="InterPro" id="IPR011006">
    <property type="entry name" value="CheY-like_superfamily"/>
</dbReference>
<dbReference type="AlphaFoldDB" id="A0A0R0ASR3"/>
<name>A0A0R0ASR3_9GAMM</name>
<dbReference type="SMART" id="SM00448">
    <property type="entry name" value="REC"/>
    <property type="match status" value="2"/>
</dbReference>
<evidence type="ECO:0000256" key="1">
    <source>
        <dbReference type="ARBA" id="ARBA00022553"/>
    </source>
</evidence>
<dbReference type="PANTHER" id="PTHR44591:SF21">
    <property type="entry name" value="TWO-COMPONENT RESPONSE REGULATOR"/>
    <property type="match status" value="1"/>
</dbReference>
<keyword evidence="5" id="KW-1185">Reference proteome</keyword>
<dbReference type="GO" id="GO:0000160">
    <property type="term" value="P:phosphorelay signal transduction system"/>
    <property type="evidence" value="ECO:0007669"/>
    <property type="project" value="InterPro"/>
</dbReference>
<evidence type="ECO:0000256" key="2">
    <source>
        <dbReference type="PROSITE-ProRule" id="PRU00169"/>
    </source>
</evidence>
<feature type="modified residue" description="4-aspartylphosphate" evidence="2">
    <location>
        <position position="198"/>
    </location>
</feature>
<comment type="caution">
    <text evidence="2">Lacks conserved residue(s) required for the propagation of feature annotation.</text>
</comment>
<reference evidence="4 5" key="1">
    <citation type="submission" date="2015-10" db="EMBL/GenBank/DDBJ databases">
        <title>Genome sequencing and analysis of members of genus Stenotrophomonas.</title>
        <authorList>
            <person name="Patil P.P."/>
            <person name="Midha S."/>
            <person name="Patil P.B."/>
        </authorList>
    </citation>
    <scope>NUCLEOTIDE SEQUENCE [LARGE SCALE GENOMIC DNA]</scope>
    <source>
        <strain evidence="4 5">JCM 16536</strain>
    </source>
</reference>
<keyword evidence="4" id="KW-0808">Transferase</keyword>
<dbReference type="InterPro" id="IPR050595">
    <property type="entry name" value="Bact_response_regulator"/>
</dbReference>
<evidence type="ECO:0000259" key="3">
    <source>
        <dbReference type="PROSITE" id="PS50110"/>
    </source>
</evidence>
<dbReference type="EMBL" id="LLXU01000015">
    <property type="protein sequence ID" value="KRG48203.1"/>
    <property type="molecule type" value="Genomic_DNA"/>
</dbReference>
<dbReference type="Proteomes" id="UP000051802">
    <property type="component" value="Unassembled WGS sequence"/>
</dbReference>
<dbReference type="Gene3D" id="3.40.50.2300">
    <property type="match status" value="2"/>
</dbReference>
<evidence type="ECO:0000313" key="5">
    <source>
        <dbReference type="Proteomes" id="UP000051802"/>
    </source>
</evidence>
<dbReference type="PROSITE" id="PS50110">
    <property type="entry name" value="RESPONSE_REGULATORY"/>
    <property type="match status" value="2"/>
</dbReference>
<evidence type="ECO:0000313" key="4">
    <source>
        <dbReference type="EMBL" id="KRG48203.1"/>
    </source>
</evidence>
<dbReference type="SUPFAM" id="SSF52172">
    <property type="entry name" value="CheY-like"/>
    <property type="match status" value="2"/>
</dbReference>
<feature type="domain" description="Response regulatory" evidence="3">
    <location>
        <begin position="142"/>
        <end position="268"/>
    </location>
</feature>
<keyword evidence="4" id="KW-0418">Kinase</keyword>
<proteinExistence type="predicted"/>
<sequence length="280" mass="30938">MRNPDLKHLISDAPRVMVVDGSKLVRKLIADVLKRELPAVEVVGCASIGEARDALAAGAVNLVTTSLSLPDGDGLALARSVREAAGQAYVPVIVVSGDAQQHLVERRFTEYVTDYFDKSLGHEALATFIRGYVQPEPVVGATVLYIEDSRVVAEATKRMLERQQLKVLHVITAEEAFSLLTAESLGRTERRVDLVLTDVTLKGELNGRDVVERIRVDFDYGKRRLPVLVMTGDSNPYNQSELLRAGANDLVQKPIEERLLVTKVLFQLRLARLDDQVVML</sequence>
<protein>
    <submittedName>
        <fullName evidence="4">Histidine kinase</fullName>
    </submittedName>
</protein>
<dbReference type="PANTHER" id="PTHR44591">
    <property type="entry name" value="STRESS RESPONSE REGULATOR PROTEIN 1"/>
    <property type="match status" value="1"/>
</dbReference>
<dbReference type="GO" id="GO:0016301">
    <property type="term" value="F:kinase activity"/>
    <property type="evidence" value="ECO:0007669"/>
    <property type="project" value="UniProtKB-KW"/>
</dbReference>
<organism evidence="4 5">
    <name type="scientific">Stenotrophomonas panacihumi</name>
    <dbReference type="NCBI Taxonomy" id="676599"/>
    <lineage>
        <taxon>Bacteria</taxon>
        <taxon>Pseudomonadati</taxon>
        <taxon>Pseudomonadota</taxon>
        <taxon>Gammaproteobacteria</taxon>
        <taxon>Lysobacterales</taxon>
        <taxon>Lysobacteraceae</taxon>
        <taxon>Stenotrophomonas</taxon>
    </lineage>
</organism>
<accession>A0A0R0ASR3</accession>
<dbReference type="CDD" id="cd00156">
    <property type="entry name" value="REC"/>
    <property type="match status" value="2"/>
</dbReference>
<keyword evidence="1 2" id="KW-0597">Phosphoprotein</keyword>